<feature type="compositionally biased region" description="Basic and acidic residues" evidence="8">
    <location>
        <begin position="6548"/>
        <end position="6567"/>
    </location>
</feature>
<feature type="compositionally biased region" description="Low complexity" evidence="8">
    <location>
        <begin position="6929"/>
        <end position="6951"/>
    </location>
</feature>
<evidence type="ECO:0000256" key="2">
    <source>
        <dbReference type="ARBA" id="ARBA00022490"/>
    </source>
</evidence>
<dbReference type="InterPro" id="IPR043197">
    <property type="entry name" value="Plakin"/>
</dbReference>
<evidence type="ECO:0000256" key="6">
    <source>
        <dbReference type="ARBA" id="ARBA00023212"/>
    </source>
</evidence>
<feature type="domain" description="EF-hand" evidence="10">
    <location>
        <begin position="6711"/>
        <end position="6746"/>
    </location>
</feature>
<evidence type="ECO:0000313" key="12">
    <source>
        <dbReference type="EMBL" id="CAD7272186.1"/>
    </source>
</evidence>
<dbReference type="OrthoDB" id="6357129at2759"/>
<keyword evidence="6" id="KW-0206">Cytoskeleton</keyword>
<name>A0A7R9BCV8_9CRUS</name>
<evidence type="ECO:0000256" key="9">
    <source>
        <dbReference type="SAM" id="Phobius"/>
    </source>
</evidence>
<gene>
    <name evidence="12" type="ORF">NMOB1V02_LOCUS130</name>
</gene>
<dbReference type="Pfam" id="PF00435">
    <property type="entry name" value="Spectrin"/>
    <property type="match status" value="14"/>
</dbReference>
<dbReference type="PANTHER" id="PTHR23169:SF23">
    <property type="entry name" value="SHORT STOP, ISOFORM H"/>
    <property type="match status" value="1"/>
</dbReference>
<dbReference type="Gene3D" id="3.30.920.20">
    <property type="entry name" value="Gas2-like domain"/>
    <property type="match status" value="1"/>
</dbReference>
<dbReference type="FunFam" id="1.20.58.60:FF:000001">
    <property type="entry name" value="Microtubule-actin cross-linking factor 1"/>
    <property type="match status" value="4"/>
</dbReference>
<feature type="compositionally biased region" description="Polar residues" evidence="8">
    <location>
        <begin position="6954"/>
        <end position="6980"/>
    </location>
</feature>
<dbReference type="GO" id="GO:0031122">
    <property type="term" value="P:cytoplasmic microtubule organization"/>
    <property type="evidence" value="ECO:0007669"/>
    <property type="project" value="TreeGrafter"/>
</dbReference>
<dbReference type="InterPro" id="IPR001101">
    <property type="entry name" value="Plectin_repeat"/>
</dbReference>
<dbReference type="FunFam" id="1.20.58.60:FF:000040">
    <property type="entry name" value="Short stop, isoform N"/>
    <property type="match status" value="1"/>
</dbReference>
<dbReference type="InterPro" id="IPR003108">
    <property type="entry name" value="GAR_dom"/>
</dbReference>
<feature type="compositionally biased region" description="Low complexity" evidence="8">
    <location>
        <begin position="6983"/>
        <end position="6996"/>
    </location>
</feature>
<evidence type="ECO:0000256" key="8">
    <source>
        <dbReference type="SAM" id="MobiDB-lite"/>
    </source>
</evidence>
<dbReference type="InterPro" id="IPR002048">
    <property type="entry name" value="EF_hand_dom"/>
</dbReference>
<dbReference type="Gene3D" id="1.10.238.10">
    <property type="entry name" value="EF-hand"/>
    <property type="match status" value="1"/>
</dbReference>
<dbReference type="SUPFAM" id="SSF47473">
    <property type="entry name" value="EF-hand"/>
    <property type="match status" value="1"/>
</dbReference>
<dbReference type="GO" id="GO:0005198">
    <property type="term" value="F:structural molecule activity"/>
    <property type="evidence" value="ECO:0007669"/>
    <property type="project" value="TreeGrafter"/>
</dbReference>
<dbReference type="CDD" id="cd00176">
    <property type="entry name" value="SPEC"/>
    <property type="match status" value="14"/>
</dbReference>
<dbReference type="Proteomes" id="UP000678499">
    <property type="component" value="Unassembled WGS sequence"/>
</dbReference>
<feature type="region of interest" description="Disordered" evidence="8">
    <location>
        <begin position="3909"/>
        <end position="3939"/>
    </location>
</feature>
<feature type="region of interest" description="Disordered" evidence="8">
    <location>
        <begin position="6511"/>
        <end position="6616"/>
    </location>
</feature>
<keyword evidence="4" id="KW-0677">Repeat</keyword>
<feature type="coiled-coil region" evidence="7">
    <location>
        <begin position="5887"/>
        <end position="5932"/>
    </location>
</feature>
<dbReference type="GO" id="GO:0042060">
    <property type="term" value="P:wound healing"/>
    <property type="evidence" value="ECO:0007669"/>
    <property type="project" value="TreeGrafter"/>
</dbReference>
<proteinExistence type="predicted"/>
<evidence type="ECO:0000256" key="5">
    <source>
        <dbReference type="ARBA" id="ARBA00022837"/>
    </source>
</evidence>
<feature type="compositionally biased region" description="Polar residues" evidence="8">
    <location>
        <begin position="6890"/>
        <end position="6910"/>
    </location>
</feature>
<sequence length="7126" mass="798577">MRIGESVMRKFSKNYISSRCARSSFDLVCWGYETIFFAKIRTASDGKGSGRKLALSSSRGNFVPVWLWGDSWSGSGRERQSPAEAALQRVPEPRLIEQSVTLSSDSCALVDGFWIIVFPLKATVFTSTAYIAPGSCLYSLCLTLVFLFWESWIPSTSVMLKRINIAGVSVCDQGSGAWRKHVCANLFSVGTRTCSAVLRLLVRCDEESLEFLRDFKRTSPASCRCVSCCVFGLILPDIATRTVGSRGTSGDPILYARSKFSGGSDSLRGESRASYPADVKRIYNVFRSSRPSGPHREGPLACASYTRSAQNGASHEVVSSRKKLNLVFRESESLKRAVTTVSNGKWPETDGSPRGRAGSSVQFTEIRSAKRVERTEEGIATDSVQIVTVKDPRSGNLVSLFYLFSAGCQDIDPSSGDIFAPSLSSAEGPHRLSLVDKISEPIPAQREGTSLTRGTISSVGFIEFNTSPRNILLGESSKQTFDDAILLNRDNPVPIRAPVEMGFGRPGLFEPLTIQEAVAQGLLNKRSGLFRRGAKKLTLEQAFAQGLLIVKKQQSKPVTGLCLYDAVLEGLVDESSGQIRDPCSGEEQGIEEAAEAGILNADVSEVYHTAGGIHVSLREALRDGVIVAARGRCRFRDTLTGKLCTLREAVERKLIARPLTLKQCCDLGLVDDKGEFLHPLRTETIPLLEAVAIEYLELDLNSVVDTSSGTCINLIEALAAGVLKPDSKFIDIANGSSLSLPEAADKGWLKSVCRKLIFDIDGFKDTSSGDYVSFNVALQRGLLLPSSKELVDVRSESRLSLQEAVKQKLVQSQLLEVLEKRVGIMDSDARELSVLEAVFEKRIDPQSGQIIDPNSNSCIPLQQAVKMKFITQDGAELLESLRSIVVTSSTVSKIMRKPSLRKSLQINGSQKSMTYRTALSQALIDEANGTLIHEKLGVIPLETAVKEDFIHLEQWPVDLLSGNFSNSTDHFMKTMEISHAEDSFSQSSVSPLPVDLQVCPSDQVFLIPDEGFSLEEAISKKLLDPILGILHIANAIVTFQNCLRHGLIDPQSATVVDPASGRSMTLLKSLEKQKLSANGCYIVKGGQQVTLREAIKKEYITFSTSNAEEVNAAPSRKLEVQQNGASCNIAISSREDSSIMVPLKIDPSVDGATVILGDGIEFYPREAVIQFVNKNESVDLFTAVCAGRIEPRKVRVKDPHSGRDMPINEAVRKGIVNRKTGIYQDSSRNKIQFKDSVLLGIITVKGIDPNEIQVSNPVSEDFPEATKESIPTELEIVVLEPFNDREVLLEDSVAEGTIKLVEADFLKNYVSDLWAKKDKNQAVLRKLSDLIAHPSECNPRMSKSDLESAKLNVKPTFKIVPKCVEHLCAPRKRLKTNKSWKKVPWMSCTSREALKLGLIDTAVEDVLSQVHMLRGPGGERLNLGEAVKLGILNASGGIIQDPLNRGSICLSDAIEHGFVNPSSGELSFPVGHSLSIPEAASRGLFDYENQKIVHPFSGELLTIAEAIQCQILNPKSSVLDPMQGMHVTLIEAVMSGVIADATGQIVTQYGIVPLSNVLKFLHHSKIFTSVLPQFASVLPPLGMSLPVAIHRKFVDVENKLFKDPVSNKWFELRSDSDLPWILDYPACSPECISLWSSIEQQLIKPGSITIQGREAPFQVAAEKGILKMRLPKVEEPLSKEQDIVCSPLEILPILKPETENVSMNVKPITFPEAYRKSLLNLECGEFSSTDDGKTISIKDAITRKLLRADDGATEKALPTAKMTLSQAIISMEKTGFLMNVHTNQCSLSLEEALDQHVVDPEGTIYLVDDRKVTSVKKAIEDGIFDPVASKFPFLKKNLKEAIVEGHVAILGTNLQLGIRPMNESVASGEKLRSMPTHVTIKSYVKRERMDPVLRVTVEEGLNSGVLTMDSPVTFPETNELLALGSAIESGFIRSSAYLVISNGEALLDCEATEISYQLDEEYCVEHGIYDRNRGVFISPDDGAAVSFCDAVEIGLINGSRIVIKCKITDHQPMPLETAIQKKIIDAKTGEIIDASNGEVMKFYEAVEKGWIAVGEWETIVSTPWKTFIQIIQEGGYNRETGFIMNVEKNSEQTLAEAILDGTVKPTSVVVQDWESQHLIPLEDALNKKLLSLTDDRYYKGNEGIDLCQAVKLGLVTANRHPISLPAAFKLGLLKKSAWLVFDDVTGDFVSLLDGIQRGILDAEMSQCWNSEQEKFIPLEEAIAENIIRTEDALYLDTRNGRCISMTEALDQNFITSCQLSISLGNALSKSLYNPSTGQVLDPCSGRHFSMKDAVANKVIDVSFARICGPEPRNLTVFQDVLSSNMWDDEHGVLKLPQPMSLVEAADQGILVCDPFESPLQDFLRNDFYHWDGVRGWLINPQSLEKISLESALQEHMIDGSFMCMKDLESNQLIPLSEAIKEGMIDASLACVHVTGGEDVSFKEAFHKGIIVPLASSINLLEALEKDLISERTGEFLHPVLVEKMSLKDALDCGALNCKNILVKHPDGSGILSFVEAIEAGVINMDQSSFEGSSCAMSLKESLKQGFMLQVPGKISLIDAIKMSVFDRRSGKFLDTRSSVGKWITLKTALESRLIDADSAVVQRSGDIGCSLVSLTEAMEKGLLDGDSARILDQKNGSSLDLIQAFELHLLQDKPPPVSLQYMLSNGLYKFDPLVQVGKIIDPGVGQLLTIHTALRKGLLHPNVPCFLTSSGHVLSLIECCRQGIIDRQQGTFQYENETFPLDVAMKKKLLVDFNLPMTLYEVVRKGLYSSKNWKVMDPKTGTYITVIEAFKNGILCMDSLRVRHDATGKLMNIWEAAQEGKLLLEYGVYITVNQKKLTLDAAIRKGLILDTELPLTVEYAVRMGLFEESTGLFEDPNRGTKCCLKEALQKSLISSLCTVYVSPDGKEFKSLGAAVRDGTIDANSAQVFSPSDACKVSLKTAFDKKLLRSVRLPLGFREALDDDFINLTDLTFVDMRKRPAFHCSLDYALKNDLIHPDTAKFFNTSDEDSASLRDVLLSGAFSLEDRSYLDDISGTKKNLCILVNGGVVIFLQERLTLDFAIQKGYLNVTTGMLSVPPSKKKIRLKQSFGEGLLDRHSAVVKHTAMKKLLNLKESVDHNLINDSTNLILDSKTHQLLNVETAIKNRILIPSASAITLCEALEFNAWDPNTCVVKDVFGSEAKTLSQALSDGIVSSTADYIKIPITGSFLTTVEALKCGLLDGETGMFNAKGDNPLSLQDAYRSGFLVAAKDRLAMEERCKLCRDSIEKLLDWIGDVENKLASQDPVKEDSNKLRNQINNLKQIVDDIEAHGRSVYSTLDQIDLISVEGTEFLSSEEISNLKHYGEELKRRFSAANTQADLSLRKLQTGLEDLIKYHSEREVFINWLSGAQKTLDDKEKSLTDLNKARHQVETVKEFLGDVMAHQADLRFITMSAQKFLDESKEHLKLLNAFRSSLPQRFGHIESHESKIRQEVQEVSALFQDVLTRAKKLSDRFSSVSDRQRQYVEAMENARVWLRDMEPRASKVCSEPVAAELKSIQEQLDRAKELRNEILSQARLFDQSRQATKNLVDALEGNASAAELSRLSSAQQDLDGRYKVMDDAVKNLFQAIESALVQCQDIQDAIDSQVSWLNQLDNNLRATFKPVSLNRERLNEQLQEHNMLQADVEAHRPSIQSLTQSALQMIQTSYNPRLAKKLESKFREMTTRFEKTVEKVNTRTILLDEVSRNLDAYLSGANTFEEWFAEIEEILDSPDSNQLDVEALNARMMDVARSRDQKVHDFDVTLKVGRVLVNKKDITDATPIKEQMKSLEARWKQLAAVLEERLKLNKSRAEQRHAYDKLREQVLQWLSQMEKSVDSLQPVALEQDLLKKQLDALKPLVKEHTDYASTIDRVNELGSIYEATVRGETLDAAGRRRSSVSPTKRASLVSLGSSPSRKGSLDVRNQSTGKMSIFGTNRRISTDINLQLDETGLIQEQLGEINNRYSLIGMKLQDRQTSLEGMKDEVKRQLDALKNFLANMDRLERKVPRESFPQNREETDKLLRLVRRLKLPVLYRMITPEILTLILQSIQEDLYDQQPSLDSLKNKTADLVKKHGTVPGSVELQDRVKEANQRWNELQLTCKNRCEFLDGLKEFHDSCENFAGWLSAKDKMMSVLGPIAADPRVVNTQLQQVQVLRDEFNAQYTQLEQLNHLGSSILQKLDPNSSDARKVTEKLNHLNQKWDALLERLDERHAALGAAAGAAKDFNALLSRIQSSLEKVSDDFEDLGPIGGDFEGQLNKIEKLANDLDQQRPPLAEAASLGEHLSKVLADAASRNDIKNMLGQAERMHMQLQRKLDNRRAELELSLRDEREFSGTCEALLGWLNDMLDHVKDKLLVSADENLLREQVEAFEPLYKEIMSREHEVIMLTNKGQEIASKGSVRDSRGLQKSLDMVQRQWDKLKREAVSRHTRLQGCMEHCRRFVTSQSIFLPWMAKMEDKLDRIGPISFKKHEVERQLKEMQSFKNELSRHAQEYETNKSHGEALLAACDLDEEGVKDILKALLEQWDSLNNRIMDRLQTLEEIAQHLNIYNDRVKDLGHRMQRIEDKLASHDSLGDASKDPKLLDRMKTLINEARQLENPLNDVENLGDKLCHAAEMQGSDSQHIKEDIDGLRHRLINLCNGLEDRCQDLERASAAVSNVKDRVKSITMDLGNLEEELNAMKPVARDLNTLKKQRNEIESFQRKLDQKADILESTNQLCSDLDRDGYTIDAKVAREQLDGIQKQLSRVQDRANVRAEDVLSAHSRLEAFYDLHGGVMEDLGDLAREVSDFKPIGGDVETIRAQQKDFAKFTKAKMEPLAQQVDKCNRQGQGLIQSALPGVNTQSMEADLGQKYFNKMLMDQQHSLDSVAAQGQEVAANAEPSERKQIEDQVQDLMLRFDALQNAAKTRTEILETTMEVAKEFQNKLLPLNEFMEKAEKKINGMKIVPTDEDKIQRLIEQHEMLHDDILGMKPSFQDTTDVAQALMSLVGDEDAQHVADKVQRSTDRYAVLVEDSDNLGKLLHDSKTRLRQLVLSYEDLLAWLDEMERRLNCFKVLSVFTDKLIEQTAQLTQLTEEIVVNETRVDEVRDCGLELMKHISSEEALQLKDKLVSIKRKHEELMSKGSELHKHAEEALRLVKQFHAAHNRVTDWLVDAEERLSALDRDNVTELSFAAVENEIRLLERGIQDIRPLLEAVNLVGPQLCQLSPGEGAATIESLVTRDNRRYEAVCEQVQRRAERVQLSKQRSLEVVNDVDELLEWFREAEGQLQDAEPPSSDPETIREQLMEHRALSDDISSQKGRGREVLANAKKVLLREASKQEDTSLLRERMDDLKETMENVSRLAVDRLGVLEQAMQLAVHLYDAHGDLCAWLDEIEQATNMMDMPSLRAEQIMRQQEANASLMQAVSEHKPLVDKLNKTGSALKSLCGDEDAAKVHDILEVDNQRYGALKAILRDRQQALERAMQETSQFSDKLDGMLSALASTADQVNNAEPISAHPGKIQEQIAENTAILEDLGKRESAYEAVKKAADDVISKAGSTADPAVRDIKAKLVRLNSLWSHIQAAGNNRGKSLNDALALAEKFWDELQAIMRSLKDLERTLSSQEPPAVEPTAIERQKFALEDIKNEIEQTQPEVEECRKTGKKLMTVCGEPDKPEVKKHIEDLDSAWDNVTALYAKREQNLIDAMEKSMEFHDTLQNILDFLESAENKFEKMGALGADIDAVKEQIRQLKDFKSDVDPQMVKVEALNRQAQELTARTSPDQATRIKKPLAEVNRRWDTLLKGIVDRQRALEHALLRLGQFQHALEELLVWINRTESTLDSLQPVLGDPAVIEVELAKLKVLVNDIHAHQSSVDTLNDAGHQLIESDKNSQDATTTQRRLNELNQRWNGLQEKAENRQQELEDALKEAQAFNAEIQDLLMWMSDVDSALSSSKPVGGLPETAKEQLARFMEVFDELEKNRLKVDSVLQQGQGYLKRSTEGAASNLQHNLRTLKQRWDSVLNRANDKKIKLEIALKEATEFHDALQSFVDWLTKAEKLLGSLNPVSRVMDTILEQIEEHKSFQKDVGAHREVMLNLDKKGTHLKYFSQKQDVILIKNLLISVQHRWERVVSKSAERTRALDHGYKEAKEFHDSWMELCAWLDDAKSKLDEMTASLGNDPDKIKSLLNRHKDFQRQLGSKQPAYDTTMKAGRVLKDKAPKTDHTHLQDMMNELKNKWNAVCTNSVDRQRKLEEALLFSGQFKDAIGALLDWLKKAEKELSHESPVHGDLDTVMGLVEQHNTFRGELDKRAGQVSSVKTTAEELLKSASAEDAVTIKNQTKDLSTVWEKVVRLSDSKSSRLSDALKQAEELHKAVHMLLEWLSDAEMKLRFAGPLPDTEEETQMQLNDHHKFMRELEMKEIDKDRTLALAQEIYNKCHPDGMTVIKHWMNIIQTRWDEREQRLVDHLRQLKDLADLLEELMRYLNERERTLETLESEQLPDDLPAIEVLIKEHQQEFMEDMAKRQPDVDRVCKPKRPSTTVPPSLRDRRVSKASRQASREPETPSRESSPDRDFGSRRSSRSTPDRDRTPDKWPHIGPRFPLEPAGSPSPSPSRKGSKVTLAEPTIKNPRARELWEKWRTVWMMAWDRQRRLQDKYNYLQEVERLKNFSFEEWRKRFMKWLNHKKSRAMDLFRKMDKDNDGRVLKDPDFIDGIIKSKFPTSRLEMQAVADIIDRNNDGYIDHQEFMAALRPDWNLPLTEQEQIEDEVQRQVAQCTCRHKFRVHHVGEGKYRFGESQKLRLVRILRSTVMVRVGGGWVALDEFLVKNDPCRAKGRTNVELREQFNLPDGSAQSMTPFKEKRGMSTSGLPFTMSSTPSQSGQRPSLLTTGPITKVREKTSRSTPMGRTSFSAGTPDSQSDNEGPLTFLHPRKGSRGGALSGSRPSSRGPGTSGSRPPSRAGSDISLDSTDGSFSARKSATVRRTPSLTSKTVGGRSSTPTRSGSIPIRTGSTGNLSRKASTPLTSAAYRSPASPMISRSKIPVLTGVTPRPLQHASSVSNLPVSDPFERQHPYHCRLIGKVAEDGFGCWSYAIGYPEDEVNEDFSRWERIDFLVVGLKWYTIDPERIWSVGHCEAWE</sequence>
<keyword evidence="9" id="KW-0472">Membrane</keyword>
<feature type="coiled-coil region" evidence="7">
    <location>
        <begin position="4649"/>
        <end position="4767"/>
    </location>
</feature>
<dbReference type="FunFam" id="3.30.920.20:FF:000001">
    <property type="entry name" value="Microtubule-actin cross-linking factor 1"/>
    <property type="match status" value="1"/>
</dbReference>
<reference evidence="12" key="1">
    <citation type="submission" date="2020-11" db="EMBL/GenBank/DDBJ databases">
        <authorList>
            <person name="Tran Van P."/>
        </authorList>
    </citation>
    <scope>NUCLEOTIDE SEQUENCE</scope>
</reference>
<dbReference type="EMBL" id="CAJPEX010000009">
    <property type="protein sequence ID" value="CAG0912338.1"/>
    <property type="molecule type" value="Genomic_DNA"/>
</dbReference>
<feature type="compositionally biased region" description="Basic and acidic residues" evidence="8">
    <location>
        <begin position="6574"/>
        <end position="6585"/>
    </location>
</feature>
<feature type="compositionally biased region" description="Polar residues" evidence="8">
    <location>
        <begin position="6998"/>
        <end position="7013"/>
    </location>
</feature>
<dbReference type="CDD" id="cd00051">
    <property type="entry name" value="EFh"/>
    <property type="match status" value="1"/>
</dbReference>
<feature type="region of interest" description="Disordered" evidence="8">
    <location>
        <begin position="6834"/>
        <end position="7020"/>
    </location>
</feature>
<dbReference type="EMBL" id="OA882046">
    <property type="protein sequence ID" value="CAD7272186.1"/>
    <property type="molecule type" value="Genomic_DNA"/>
</dbReference>
<evidence type="ECO:0000256" key="1">
    <source>
        <dbReference type="ARBA" id="ARBA00004245"/>
    </source>
</evidence>
<dbReference type="SUPFAM" id="SSF46966">
    <property type="entry name" value="Spectrin repeat"/>
    <property type="match status" value="24"/>
</dbReference>
<feature type="coiled-coil region" evidence="7">
    <location>
        <begin position="4482"/>
        <end position="4509"/>
    </location>
</feature>
<dbReference type="GO" id="GO:0005737">
    <property type="term" value="C:cytoplasm"/>
    <property type="evidence" value="ECO:0007669"/>
    <property type="project" value="TreeGrafter"/>
</dbReference>
<dbReference type="FunFam" id="1.20.58.60:FF:000042">
    <property type="entry name" value="Short stop, isoform N"/>
    <property type="match status" value="1"/>
</dbReference>
<dbReference type="SMART" id="SM00243">
    <property type="entry name" value="GAS2"/>
    <property type="match status" value="1"/>
</dbReference>
<dbReference type="InterPro" id="IPR011992">
    <property type="entry name" value="EF-hand-dom_pair"/>
</dbReference>
<dbReference type="FunFam" id="1.20.58.60:FF:000039">
    <property type="entry name" value="Short stop, isoform N"/>
    <property type="match status" value="1"/>
</dbReference>
<dbReference type="Pfam" id="PF02187">
    <property type="entry name" value="GAS2"/>
    <property type="match status" value="1"/>
</dbReference>
<feature type="domain" description="GAR" evidence="11">
    <location>
        <begin position="6749"/>
        <end position="6821"/>
    </location>
</feature>
<dbReference type="SUPFAM" id="SSF75399">
    <property type="entry name" value="Plakin repeat"/>
    <property type="match status" value="17"/>
</dbReference>
<dbReference type="Gene3D" id="1.20.58.60">
    <property type="match status" value="24"/>
</dbReference>
<keyword evidence="13" id="KW-1185">Reference proteome</keyword>
<dbReference type="PROSITE" id="PS51460">
    <property type="entry name" value="GAR"/>
    <property type="match status" value="1"/>
</dbReference>
<feature type="compositionally biased region" description="Basic and acidic residues" evidence="8">
    <location>
        <begin position="6511"/>
        <end position="6523"/>
    </location>
</feature>
<keyword evidence="2" id="KW-0963">Cytoplasm</keyword>
<feature type="coiled-coil region" evidence="7">
    <location>
        <begin position="4563"/>
        <end position="4623"/>
    </location>
</feature>
<dbReference type="InterPro" id="IPR018159">
    <property type="entry name" value="Spectrin/alpha-actinin"/>
</dbReference>
<keyword evidence="5" id="KW-0106">Calcium</keyword>
<protein>
    <submittedName>
        <fullName evidence="12">Uncharacterized protein</fullName>
    </submittedName>
</protein>
<dbReference type="InterPro" id="IPR035915">
    <property type="entry name" value="Plakin_repeat_sf"/>
</dbReference>
<dbReference type="SMART" id="SM00250">
    <property type="entry name" value="PLEC"/>
    <property type="match status" value="19"/>
</dbReference>
<dbReference type="PROSITE" id="PS00018">
    <property type="entry name" value="EF_HAND_1"/>
    <property type="match status" value="1"/>
</dbReference>
<keyword evidence="9" id="KW-1133">Transmembrane helix</keyword>
<accession>A0A7R9BCV8</accession>
<feature type="coiled-coil region" evidence="7">
    <location>
        <begin position="6458"/>
        <end position="6488"/>
    </location>
</feature>
<evidence type="ECO:0000259" key="10">
    <source>
        <dbReference type="PROSITE" id="PS50222"/>
    </source>
</evidence>
<organism evidence="12">
    <name type="scientific">Notodromas monacha</name>
    <dbReference type="NCBI Taxonomy" id="399045"/>
    <lineage>
        <taxon>Eukaryota</taxon>
        <taxon>Metazoa</taxon>
        <taxon>Ecdysozoa</taxon>
        <taxon>Arthropoda</taxon>
        <taxon>Crustacea</taxon>
        <taxon>Oligostraca</taxon>
        <taxon>Ostracoda</taxon>
        <taxon>Podocopa</taxon>
        <taxon>Podocopida</taxon>
        <taxon>Cypridocopina</taxon>
        <taxon>Cypridoidea</taxon>
        <taxon>Cyprididae</taxon>
        <taxon>Notodromas</taxon>
    </lineage>
</organism>
<dbReference type="GO" id="GO:0005509">
    <property type="term" value="F:calcium ion binding"/>
    <property type="evidence" value="ECO:0007669"/>
    <property type="project" value="InterPro"/>
</dbReference>
<feature type="coiled-coil region" evidence="7">
    <location>
        <begin position="4311"/>
        <end position="4338"/>
    </location>
</feature>
<comment type="subcellular location">
    <subcellularLocation>
        <location evidence="1">Cytoplasm</location>
        <location evidence="1">Cytoskeleton</location>
    </subcellularLocation>
</comment>
<dbReference type="SMART" id="SM00150">
    <property type="entry name" value="SPEC"/>
    <property type="match status" value="29"/>
</dbReference>
<feature type="compositionally biased region" description="Polar residues" evidence="8">
    <location>
        <begin position="6853"/>
        <end position="6880"/>
    </location>
</feature>
<evidence type="ECO:0000256" key="4">
    <source>
        <dbReference type="ARBA" id="ARBA00022737"/>
    </source>
</evidence>
<dbReference type="GO" id="GO:0005886">
    <property type="term" value="C:plasma membrane"/>
    <property type="evidence" value="ECO:0007669"/>
    <property type="project" value="UniProtKB-SubCell"/>
</dbReference>
<evidence type="ECO:0000256" key="3">
    <source>
        <dbReference type="ARBA" id="ARBA00022553"/>
    </source>
</evidence>
<evidence type="ECO:0000259" key="11">
    <source>
        <dbReference type="PROSITE" id="PS51460"/>
    </source>
</evidence>
<dbReference type="InterPro" id="IPR002017">
    <property type="entry name" value="Spectrin_repeat"/>
</dbReference>
<keyword evidence="9" id="KW-0812">Transmembrane</keyword>
<feature type="compositionally biased region" description="Polar residues" evidence="8">
    <location>
        <begin position="3915"/>
        <end position="3939"/>
    </location>
</feature>
<dbReference type="SUPFAM" id="SSF143575">
    <property type="entry name" value="GAS2 domain-like"/>
    <property type="match status" value="1"/>
</dbReference>
<feature type="transmembrane region" description="Helical" evidence="9">
    <location>
        <begin position="129"/>
        <end position="149"/>
    </location>
</feature>
<feature type="region of interest" description="Disordered" evidence="8">
    <location>
        <begin position="341"/>
        <end position="360"/>
    </location>
</feature>
<dbReference type="GO" id="GO:0045104">
    <property type="term" value="P:intermediate filament cytoskeleton organization"/>
    <property type="evidence" value="ECO:0007669"/>
    <property type="project" value="InterPro"/>
</dbReference>
<dbReference type="SMART" id="SM00054">
    <property type="entry name" value="EFh"/>
    <property type="match status" value="2"/>
</dbReference>
<keyword evidence="7" id="KW-0175">Coiled coil</keyword>
<evidence type="ECO:0000313" key="13">
    <source>
        <dbReference type="Proteomes" id="UP000678499"/>
    </source>
</evidence>
<dbReference type="PROSITE" id="PS50222">
    <property type="entry name" value="EF_HAND_2"/>
    <property type="match status" value="1"/>
</dbReference>
<dbReference type="GO" id="GO:0030056">
    <property type="term" value="C:hemidesmosome"/>
    <property type="evidence" value="ECO:0007669"/>
    <property type="project" value="TreeGrafter"/>
</dbReference>
<dbReference type="InterPro" id="IPR018247">
    <property type="entry name" value="EF_Hand_1_Ca_BS"/>
</dbReference>
<dbReference type="GO" id="GO:0005882">
    <property type="term" value="C:intermediate filament"/>
    <property type="evidence" value="ECO:0007669"/>
    <property type="project" value="TreeGrafter"/>
</dbReference>
<dbReference type="Gene3D" id="3.90.1290.10">
    <property type="entry name" value="Plakin repeat"/>
    <property type="match status" value="11"/>
</dbReference>
<feature type="coiled-coil region" evidence="7">
    <location>
        <begin position="3995"/>
        <end position="4022"/>
    </location>
</feature>
<keyword evidence="3" id="KW-0597">Phosphoprotein</keyword>
<evidence type="ECO:0000256" key="7">
    <source>
        <dbReference type="SAM" id="Coils"/>
    </source>
</evidence>
<dbReference type="GO" id="GO:0008017">
    <property type="term" value="F:microtubule binding"/>
    <property type="evidence" value="ECO:0007669"/>
    <property type="project" value="InterPro"/>
</dbReference>
<dbReference type="InterPro" id="IPR036534">
    <property type="entry name" value="GAR_dom_sf"/>
</dbReference>
<dbReference type="PANTHER" id="PTHR23169">
    <property type="entry name" value="ENVOPLAKIN"/>
    <property type="match status" value="1"/>
</dbReference>